<dbReference type="Pfam" id="PF13175">
    <property type="entry name" value="AAA_15"/>
    <property type="match status" value="2"/>
</dbReference>
<organism evidence="2 3">
    <name type="scientific">Mycolicibacterium fluoranthenivorans</name>
    <dbReference type="NCBI Taxonomy" id="258505"/>
    <lineage>
        <taxon>Bacteria</taxon>
        <taxon>Bacillati</taxon>
        <taxon>Actinomycetota</taxon>
        <taxon>Actinomycetes</taxon>
        <taxon>Mycobacteriales</taxon>
        <taxon>Mycobacteriaceae</taxon>
        <taxon>Mycolicibacterium</taxon>
    </lineage>
</organism>
<feature type="domain" description="Endonuclease GajA/Old nuclease/RecF-like AAA" evidence="1">
    <location>
        <begin position="220"/>
        <end position="331"/>
    </location>
</feature>
<dbReference type="KEGG" id="mflu:HZU40_24445"/>
<dbReference type="AlphaFoldDB" id="A0A7G8PAG6"/>
<dbReference type="InterPro" id="IPR051396">
    <property type="entry name" value="Bact_Antivir_Def_Nuclease"/>
</dbReference>
<evidence type="ECO:0000259" key="1">
    <source>
        <dbReference type="Pfam" id="PF13175"/>
    </source>
</evidence>
<evidence type="ECO:0000313" key="3">
    <source>
        <dbReference type="Proteomes" id="UP000515498"/>
    </source>
</evidence>
<dbReference type="SUPFAM" id="SSF52540">
    <property type="entry name" value="P-loop containing nucleoside triphosphate hydrolases"/>
    <property type="match status" value="1"/>
</dbReference>
<proteinExistence type="predicted"/>
<name>A0A7G8PAG6_9MYCO</name>
<dbReference type="PANTHER" id="PTHR43581:SF4">
    <property type="entry name" value="ATP_GTP PHOSPHATASE"/>
    <property type="match status" value="1"/>
</dbReference>
<evidence type="ECO:0000313" key="2">
    <source>
        <dbReference type="EMBL" id="QNJ91332.1"/>
    </source>
</evidence>
<sequence>MKISGIAIQKYRSIKRSPRLDLGDLTVLIGPNNEGKSNVLRALAVSMRIVRTYGFPPGNTREGRPSTRRPLLRGLYDWSDDFPKDLQEKTPDGNSIIDLWFELDAEEQAEFHARVGSKLKTELPIRLTIGARNVEFAVRKQGPGAVALTRKAGLVAEFVGQSLRVEHVESVRTAARAKRVVEDMVGFELTSLRGDEGFSAALETLVDAVKPVAERLSADLAATLKAFLPDVKGVEVALGTDRIFSALSSQVQITVDDGVSTELQHKGDGVQSLAALALIRKAAEVRRGALVLAIEEPEAHLHPRAIHQLRDVLSEIAVSQQVVLTTHSGALVDRRNLSNNILVRANRATPATSLEEIRNALGIRVGDNMSNADLVLVVEGGCDSKALVSLLGHLSVDLANALTGGAFAIESLGSASYLSARLDALSNVLSRVHVLVDNDDEGRLAAEKARRLGLLSAAEENLTTVPGMKNSEFEDVLDPTCYTDAILQRFGVDLNVKEFKHSRAKWSDRVERAFISQGKTWNDFTKTAVKAIVAMEVAQNPGTALHPKRSTSIHALVQSLDRRLADSGPL</sequence>
<gene>
    <name evidence="2" type="ORF">HZU40_24445</name>
</gene>
<dbReference type="Gene3D" id="3.40.50.300">
    <property type="entry name" value="P-loop containing nucleotide triphosphate hydrolases"/>
    <property type="match status" value="1"/>
</dbReference>
<protein>
    <submittedName>
        <fullName evidence="2">AAA family ATPase</fullName>
    </submittedName>
</protein>
<dbReference type="InterPro" id="IPR027417">
    <property type="entry name" value="P-loop_NTPase"/>
</dbReference>
<feature type="domain" description="Endonuclease GajA/Old nuclease/RecF-like AAA" evidence="1">
    <location>
        <begin position="1"/>
        <end position="44"/>
    </location>
</feature>
<dbReference type="InterPro" id="IPR041685">
    <property type="entry name" value="AAA_GajA/Old/RecF-like"/>
</dbReference>
<reference evidence="2 3" key="1">
    <citation type="submission" date="2020-07" db="EMBL/GenBank/DDBJ databases">
        <title>Draft genome sequence of four isobutane-metabolizing strains capable of cometabolically degrading diverse ether contaminants.</title>
        <authorList>
            <person name="Chen W."/>
            <person name="Faulkner N."/>
            <person name="Smith C."/>
            <person name="Hyman M."/>
        </authorList>
    </citation>
    <scope>NUCLEOTIDE SEQUENCE [LARGE SCALE GENOMIC DNA]</scope>
    <source>
        <strain evidence="2 3">2A</strain>
    </source>
</reference>
<dbReference type="Proteomes" id="UP000515498">
    <property type="component" value="Chromosome"/>
</dbReference>
<dbReference type="PANTHER" id="PTHR43581">
    <property type="entry name" value="ATP/GTP PHOSPHATASE"/>
    <property type="match status" value="1"/>
</dbReference>
<dbReference type="EMBL" id="CP059894">
    <property type="protein sequence ID" value="QNJ91332.1"/>
    <property type="molecule type" value="Genomic_DNA"/>
</dbReference>
<accession>A0A7G8PAG6</accession>
<dbReference type="RefSeq" id="WP_187096089.1">
    <property type="nucleotide sequence ID" value="NZ_CP059894.1"/>
</dbReference>